<name>A0A2P2QGG3_RHIMU</name>
<reference evidence="1" key="1">
    <citation type="submission" date="2018-02" db="EMBL/GenBank/DDBJ databases">
        <title>Rhizophora mucronata_Transcriptome.</title>
        <authorList>
            <person name="Meera S.P."/>
            <person name="Sreeshan A."/>
            <person name="Augustine A."/>
        </authorList>
    </citation>
    <scope>NUCLEOTIDE SEQUENCE</scope>
    <source>
        <tissue evidence="1">Leaf</tissue>
    </source>
</reference>
<dbReference type="AlphaFoldDB" id="A0A2P2QGG3"/>
<dbReference type="EMBL" id="GGEC01085483">
    <property type="protein sequence ID" value="MBX65967.1"/>
    <property type="molecule type" value="Transcribed_RNA"/>
</dbReference>
<protein>
    <submittedName>
        <fullName evidence="1">Uncharacterized protein</fullName>
    </submittedName>
</protein>
<accession>A0A2P2QGG3</accession>
<proteinExistence type="predicted"/>
<organism evidence="1">
    <name type="scientific">Rhizophora mucronata</name>
    <name type="common">Asiatic mangrove</name>
    <dbReference type="NCBI Taxonomy" id="61149"/>
    <lineage>
        <taxon>Eukaryota</taxon>
        <taxon>Viridiplantae</taxon>
        <taxon>Streptophyta</taxon>
        <taxon>Embryophyta</taxon>
        <taxon>Tracheophyta</taxon>
        <taxon>Spermatophyta</taxon>
        <taxon>Magnoliopsida</taxon>
        <taxon>eudicotyledons</taxon>
        <taxon>Gunneridae</taxon>
        <taxon>Pentapetalae</taxon>
        <taxon>rosids</taxon>
        <taxon>fabids</taxon>
        <taxon>Malpighiales</taxon>
        <taxon>Rhizophoraceae</taxon>
        <taxon>Rhizophora</taxon>
    </lineage>
</organism>
<evidence type="ECO:0000313" key="1">
    <source>
        <dbReference type="EMBL" id="MBX65967.1"/>
    </source>
</evidence>
<sequence length="36" mass="4069">MLSCCFLGLRSFVYLGILIFFDSSPHSAYQLKANIL</sequence>